<organism evidence="1 2">
    <name type="scientific">Anopheles atroparvus</name>
    <name type="common">European mosquito</name>
    <dbReference type="NCBI Taxonomy" id="41427"/>
    <lineage>
        <taxon>Eukaryota</taxon>
        <taxon>Metazoa</taxon>
        <taxon>Ecdysozoa</taxon>
        <taxon>Arthropoda</taxon>
        <taxon>Hexapoda</taxon>
        <taxon>Insecta</taxon>
        <taxon>Pterygota</taxon>
        <taxon>Neoptera</taxon>
        <taxon>Endopterygota</taxon>
        <taxon>Diptera</taxon>
        <taxon>Nematocera</taxon>
        <taxon>Culicoidea</taxon>
        <taxon>Culicidae</taxon>
        <taxon>Anophelinae</taxon>
        <taxon>Anopheles</taxon>
    </lineage>
</organism>
<reference evidence="1" key="1">
    <citation type="submission" date="2024-04" db="UniProtKB">
        <authorList>
            <consortium name="EnsemblMetazoa"/>
        </authorList>
    </citation>
    <scope>IDENTIFICATION</scope>
    <source>
        <strain evidence="1">EBRO</strain>
    </source>
</reference>
<protein>
    <submittedName>
        <fullName evidence="1">Uncharacterized protein</fullName>
    </submittedName>
</protein>
<accession>A0AAG5DND8</accession>
<dbReference type="PANTHER" id="PTHR33053:SF9">
    <property type="entry name" value="AGAP000105-PA"/>
    <property type="match status" value="1"/>
</dbReference>
<name>A0AAG5DND8_ANOAO</name>
<dbReference type="Proteomes" id="UP000075880">
    <property type="component" value="Unassembled WGS sequence"/>
</dbReference>
<keyword evidence="2" id="KW-1185">Reference proteome</keyword>
<evidence type="ECO:0000313" key="1">
    <source>
        <dbReference type="EnsemblMetazoa" id="ENSAATROPP012510"/>
    </source>
</evidence>
<sequence>MSTISLNINIDGVQVFKSSPANFWPILIGIHEMPKVNTMPIAIYCGDSKPPSANDFLNPLVEELKNILTDGITINEQVVKLSVRAFICDSPARVFIKGKKRIKVKRKVINHHQKTVRCCPPDA</sequence>
<evidence type="ECO:0000313" key="2">
    <source>
        <dbReference type="Proteomes" id="UP000075880"/>
    </source>
</evidence>
<dbReference type="AlphaFoldDB" id="A0AAG5DND8"/>
<proteinExistence type="predicted"/>
<dbReference type="EnsemblMetazoa" id="ENSAATROPT013736">
    <property type="protein sequence ID" value="ENSAATROPP012510"/>
    <property type="gene ID" value="ENSAATROPG011144"/>
</dbReference>
<dbReference type="PANTHER" id="PTHR33053">
    <property type="entry name" value="PROTEIN, PUTATIVE-RELATED"/>
    <property type="match status" value="1"/>
</dbReference>